<name>A0A2V4LEQ4_AQUAC</name>
<reference evidence="1 2" key="1">
    <citation type="submission" date="2018-06" db="EMBL/GenBank/DDBJ databases">
        <title>Pseudomonas diversity within urban Lake Michigan freshwaters.</title>
        <authorList>
            <person name="Batrich M."/>
            <person name="Hatzopoulos T."/>
            <person name="Putonti C."/>
        </authorList>
    </citation>
    <scope>NUCLEOTIDE SEQUENCE [LARGE SCALE GENOMIC DNA]</scope>
    <source>
        <strain evidence="1 2">MB-090714</strain>
    </source>
</reference>
<gene>
    <name evidence="1" type="ORF">DMO17_19310</name>
</gene>
<sequence length="74" mass="8190">MNVEKLEELLEELRKCDRESRAVDQMLAKPDMEVNVLGSGGVFITAGDIHDALVGRQRALADRRAALVETVRAL</sequence>
<protein>
    <submittedName>
        <fullName evidence="1">Uncharacterized protein</fullName>
    </submittedName>
</protein>
<accession>A0A2V4LEQ4</accession>
<dbReference type="AlphaFoldDB" id="A0A2V4LEQ4"/>
<evidence type="ECO:0000313" key="2">
    <source>
        <dbReference type="Proteomes" id="UP000248146"/>
    </source>
</evidence>
<comment type="caution">
    <text evidence="1">The sequence shown here is derived from an EMBL/GenBank/DDBJ whole genome shotgun (WGS) entry which is preliminary data.</text>
</comment>
<evidence type="ECO:0000313" key="1">
    <source>
        <dbReference type="EMBL" id="PYC19527.1"/>
    </source>
</evidence>
<dbReference type="RefSeq" id="WP_110684105.1">
    <property type="nucleotide sequence ID" value="NZ_QJRX01000014.1"/>
</dbReference>
<proteinExistence type="predicted"/>
<dbReference type="EMBL" id="QJRX01000014">
    <property type="protein sequence ID" value="PYC19527.1"/>
    <property type="molecule type" value="Genomic_DNA"/>
</dbReference>
<organism evidence="1 2">
    <name type="scientific">Aquipseudomonas alcaligenes</name>
    <name type="common">Pseudomonas alcaligenes</name>
    <dbReference type="NCBI Taxonomy" id="43263"/>
    <lineage>
        <taxon>Bacteria</taxon>
        <taxon>Pseudomonadati</taxon>
        <taxon>Pseudomonadota</taxon>
        <taxon>Gammaproteobacteria</taxon>
        <taxon>Pseudomonadales</taxon>
        <taxon>Pseudomonadaceae</taxon>
        <taxon>Aquipseudomonas</taxon>
    </lineage>
</organism>
<dbReference type="Proteomes" id="UP000248146">
    <property type="component" value="Unassembled WGS sequence"/>
</dbReference>